<proteinExistence type="inferred from homology"/>
<evidence type="ECO:0000256" key="3">
    <source>
        <dbReference type="ARBA" id="ARBA00014684"/>
    </source>
</evidence>
<feature type="domain" description="B30.2/SPRY" evidence="5">
    <location>
        <begin position="1"/>
        <end position="192"/>
    </location>
</feature>
<sequence length="229" mass="26063">MTQTGQPAIRDYHLENWVWDRNSKPAEVLLSSTHEAAYFYIDPIIESTGTVAVRGTKGFADGEHYWEIVFLEPPIGTSVMIGVGTRKAQLKSKHYQYIHLLGKDKESWGLSYKGFIWHNGISKRYCDPFYERSTVIGVLLNRYKGTLSFFKNGVSLGEAFNGLNAVKEPLYPMISSSSTQTELELGARTCRYVTLQEKCFSKIRNSLQDTDSIDNLPLPRLMKLHLKML</sequence>
<dbReference type="Gene3D" id="2.60.120.920">
    <property type="match status" value="1"/>
</dbReference>
<evidence type="ECO:0000256" key="2">
    <source>
        <dbReference type="ARBA" id="ARBA00010910"/>
    </source>
</evidence>
<reference evidence="8 9" key="1">
    <citation type="submission" date="2025-04" db="UniProtKB">
        <authorList>
            <consortium name="RefSeq"/>
        </authorList>
    </citation>
    <scope>IDENTIFICATION</scope>
</reference>
<gene>
    <name evidence="8 9 10" type="primary">LOC106057253</name>
</gene>
<dbReference type="InterPro" id="IPR003877">
    <property type="entry name" value="SPRY_dom"/>
</dbReference>
<dbReference type="InterPro" id="IPR001870">
    <property type="entry name" value="B30.2/SPRY"/>
</dbReference>
<dbReference type="PROSITE" id="PS50188">
    <property type="entry name" value="B302_SPRY"/>
    <property type="match status" value="1"/>
</dbReference>
<protein>
    <recommendedName>
        <fullName evidence="3">SPRY domain-containing SOCS box protein 3</fullName>
    </recommendedName>
</protein>
<evidence type="ECO:0000313" key="9">
    <source>
        <dbReference type="RefSeq" id="XP_055874847.1"/>
    </source>
</evidence>
<dbReference type="GO" id="GO:0019005">
    <property type="term" value="C:SCF ubiquitin ligase complex"/>
    <property type="evidence" value="ECO:0007669"/>
    <property type="project" value="TreeGrafter"/>
</dbReference>
<dbReference type="GO" id="GO:0043161">
    <property type="term" value="P:proteasome-mediated ubiquitin-dependent protein catabolic process"/>
    <property type="evidence" value="ECO:0007669"/>
    <property type="project" value="TreeGrafter"/>
</dbReference>
<dbReference type="RefSeq" id="XP_055874847.1">
    <property type="nucleotide sequence ID" value="XM_056018872.1"/>
</dbReference>
<keyword evidence="4" id="KW-0539">Nucleus</keyword>
<accession>A0A9W2ZIK8</accession>
<dbReference type="PROSITE" id="PS50225">
    <property type="entry name" value="SOCS"/>
    <property type="match status" value="1"/>
</dbReference>
<dbReference type="Proteomes" id="UP001165740">
    <property type="component" value="Chromosome 2"/>
</dbReference>
<evidence type="ECO:0000313" key="7">
    <source>
        <dbReference type="Proteomes" id="UP001165740"/>
    </source>
</evidence>
<dbReference type="SUPFAM" id="SSF49899">
    <property type="entry name" value="Concanavalin A-like lectins/glucanases"/>
    <property type="match status" value="1"/>
</dbReference>
<evidence type="ECO:0000313" key="8">
    <source>
        <dbReference type="RefSeq" id="XP_055874846.1"/>
    </source>
</evidence>
<dbReference type="SMART" id="SM00449">
    <property type="entry name" value="SPRY"/>
    <property type="match status" value="1"/>
</dbReference>
<dbReference type="InterPro" id="IPR001496">
    <property type="entry name" value="SOCS_box"/>
</dbReference>
<evidence type="ECO:0000256" key="1">
    <source>
        <dbReference type="ARBA" id="ARBA00004123"/>
    </source>
</evidence>
<dbReference type="InterPro" id="IPR050672">
    <property type="entry name" value="FBXO45-Fsn/SPSB_families"/>
</dbReference>
<dbReference type="RefSeq" id="XP_055874846.1">
    <property type="nucleotide sequence ID" value="XM_056018871.1"/>
</dbReference>
<dbReference type="RefSeq" id="XP_055874849.1">
    <property type="nucleotide sequence ID" value="XM_056018874.1"/>
</dbReference>
<evidence type="ECO:0000259" key="6">
    <source>
        <dbReference type="PROSITE" id="PS50225"/>
    </source>
</evidence>
<name>A0A9W2ZIK8_BIOGL</name>
<comment type="subcellular location">
    <subcellularLocation>
        <location evidence="1">Nucleus</location>
    </subcellularLocation>
</comment>
<dbReference type="PANTHER" id="PTHR12245:SF16">
    <property type="entry name" value="SPRY DOMAIN-CONTAINING SOCS BOX PROTEIN 3-LIKE"/>
    <property type="match status" value="1"/>
</dbReference>
<evidence type="ECO:0000256" key="4">
    <source>
        <dbReference type="ARBA" id="ARBA00023242"/>
    </source>
</evidence>
<evidence type="ECO:0000313" key="10">
    <source>
        <dbReference type="RefSeq" id="XP_055874849.1"/>
    </source>
</evidence>
<dbReference type="OMA" id="VYFHISP"/>
<dbReference type="PANTHER" id="PTHR12245">
    <property type="entry name" value="SPRY DOMAIN CONTAINING SOCS BOX PROTEIN"/>
    <property type="match status" value="1"/>
</dbReference>
<dbReference type="InterPro" id="IPR035754">
    <property type="entry name" value="SPRY_SPSB3"/>
</dbReference>
<dbReference type="Pfam" id="PF00622">
    <property type="entry name" value="SPRY"/>
    <property type="match status" value="1"/>
</dbReference>
<comment type="similarity">
    <text evidence="2">Belongs to the SPSB family.</text>
</comment>
<dbReference type="InterPro" id="IPR013320">
    <property type="entry name" value="ConA-like_dom_sf"/>
</dbReference>
<dbReference type="GO" id="GO:0005634">
    <property type="term" value="C:nucleus"/>
    <property type="evidence" value="ECO:0007669"/>
    <property type="project" value="UniProtKB-SubCell"/>
</dbReference>
<feature type="domain" description="SOCS box" evidence="6">
    <location>
        <begin position="180"/>
        <end position="229"/>
    </location>
</feature>
<keyword evidence="7" id="KW-1185">Reference proteome</keyword>
<evidence type="ECO:0000259" key="5">
    <source>
        <dbReference type="PROSITE" id="PS50188"/>
    </source>
</evidence>
<dbReference type="AlphaFoldDB" id="A0A9W2ZIK8"/>
<organism evidence="7 10">
    <name type="scientific">Biomphalaria glabrata</name>
    <name type="common">Bloodfluke planorb</name>
    <name type="synonym">Freshwater snail</name>
    <dbReference type="NCBI Taxonomy" id="6526"/>
    <lineage>
        <taxon>Eukaryota</taxon>
        <taxon>Metazoa</taxon>
        <taxon>Spiralia</taxon>
        <taxon>Lophotrochozoa</taxon>
        <taxon>Mollusca</taxon>
        <taxon>Gastropoda</taxon>
        <taxon>Heterobranchia</taxon>
        <taxon>Euthyneura</taxon>
        <taxon>Panpulmonata</taxon>
        <taxon>Hygrophila</taxon>
        <taxon>Lymnaeoidea</taxon>
        <taxon>Planorbidae</taxon>
        <taxon>Biomphalaria</taxon>
    </lineage>
</organism>
<dbReference type="GeneID" id="106057253"/>
<dbReference type="CDD" id="cd12876">
    <property type="entry name" value="SPRY_SOCS3"/>
    <property type="match status" value="1"/>
</dbReference>
<dbReference type="InterPro" id="IPR043136">
    <property type="entry name" value="B30.2/SPRY_sf"/>
</dbReference>